<evidence type="ECO:0000313" key="2">
    <source>
        <dbReference type="Proteomes" id="UP000196708"/>
    </source>
</evidence>
<reference evidence="1 2" key="1">
    <citation type="submission" date="2016-12" db="EMBL/GenBank/DDBJ databases">
        <authorList>
            <person name="Song W.-J."/>
            <person name="Kurnit D.M."/>
        </authorList>
    </citation>
    <scope>NUCLEOTIDE SEQUENCE [LARGE SCALE GENOMIC DNA]</scope>
    <source>
        <strain evidence="1 2">ATCC 43942</strain>
    </source>
</reference>
<accession>A0A1Z2SL40</accession>
<sequence>MSEIEVKSQHEPNSVKAIGFDISEQDIEMIKWLRKGDEVTQFVIGDVESELYVQDSASQLISVHCLRKPEFQTKALKKHPNDSQVIVSQFKVMFPLLVEVRSSDGVVWKLEIEHSYHALNMETPDNFVLRLDFTIVGQQQA</sequence>
<name>A0A1Z2SL40_VIBGA</name>
<proteinExistence type="predicted"/>
<protein>
    <submittedName>
        <fullName evidence="1">Uncharacterized protein</fullName>
    </submittedName>
</protein>
<evidence type="ECO:0000313" key="1">
    <source>
        <dbReference type="EMBL" id="ASA57869.1"/>
    </source>
</evidence>
<dbReference type="KEGG" id="vga:BSQ33_19305"/>
<gene>
    <name evidence="1" type="ORF">BSQ33_19305</name>
</gene>
<dbReference type="AlphaFoldDB" id="A0A1Z2SL40"/>
<dbReference type="Proteomes" id="UP000196708">
    <property type="component" value="Chromosome 2"/>
</dbReference>
<dbReference type="EMBL" id="CP018836">
    <property type="protein sequence ID" value="ASA57869.1"/>
    <property type="molecule type" value="Genomic_DNA"/>
</dbReference>
<organism evidence="1 2">
    <name type="scientific">Vibrio gazogenes</name>
    <dbReference type="NCBI Taxonomy" id="687"/>
    <lineage>
        <taxon>Bacteria</taxon>
        <taxon>Pseudomonadati</taxon>
        <taxon>Pseudomonadota</taxon>
        <taxon>Gammaproteobacteria</taxon>
        <taxon>Vibrionales</taxon>
        <taxon>Vibrionaceae</taxon>
        <taxon>Vibrio</taxon>
    </lineage>
</organism>
<dbReference type="RefSeq" id="WP_021021560.1">
    <property type="nucleotide sequence ID" value="NZ_CP018836.1"/>
</dbReference>